<dbReference type="Gene3D" id="1.10.1200.10">
    <property type="entry name" value="ACP-like"/>
    <property type="match status" value="1"/>
</dbReference>
<dbReference type="AlphaFoldDB" id="X1R7W3"/>
<accession>X1R7W3</accession>
<organism evidence="2">
    <name type="scientific">marine sediment metagenome</name>
    <dbReference type="NCBI Taxonomy" id="412755"/>
    <lineage>
        <taxon>unclassified sequences</taxon>
        <taxon>metagenomes</taxon>
        <taxon>ecological metagenomes</taxon>
    </lineage>
</organism>
<evidence type="ECO:0000313" key="2">
    <source>
        <dbReference type="EMBL" id="GAI51699.1"/>
    </source>
</evidence>
<protein>
    <recommendedName>
        <fullName evidence="1">Carrier domain-containing protein</fullName>
    </recommendedName>
</protein>
<name>X1R7W3_9ZZZZ</name>
<evidence type="ECO:0000259" key="1">
    <source>
        <dbReference type="Pfam" id="PF00550"/>
    </source>
</evidence>
<sequence>MRNKVKEVMARVFGITVAEISDEASAEKIEQWDSINHLILVMTLEEEFGIQFDEHQIGEIINLELIIKALQSRTSQK</sequence>
<dbReference type="Pfam" id="PF00550">
    <property type="entry name" value="PP-binding"/>
    <property type="match status" value="1"/>
</dbReference>
<proteinExistence type="predicted"/>
<feature type="domain" description="Carrier" evidence="1">
    <location>
        <begin position="4"/>
        <end position="63"/>
    </location>
</feature>
<comment type="caution">
    <text evidence="2">The sequence shown here is derived from an EMBL/GenBank/DDBJ whole genome shotgun (WGS) entry which is preliminary data.</text>
</comment>
<dbReference type="InterPro" id="IPR036736">
    <property type="entry name" value="ACP-like_sf"/>
</dbReference>
<dbReference type="SUPFAM" id="SSF47336">
    <property type="entry name" value="ACP-like"/>
    <property type="match status" value="1"/>
</dbReference>
<dbReference type="EMBL" id="BARV01036222">
    <property type="protein sequence ID" value="GAI51699.1"/>
    <property type="molecule type" value="Genomic_DNA"/>
</dbReference>
<reference evidence="2" key="1">
    <citation type="journal article" date="2014" name="Front. Microbiol.">
        <title>High frequency of phylogenetically diverse reductive dehalogenase-homologous genes in deep subseafloor sedimentary metagenomes.</title>
        <authorList>
            <person name="Kawai M."/>
            <person name="Futagami T."/>
            <person name="Toyoda A."/>
            <person name="Takaki Y."/>
            <person name="Nishi S."/>
            <person name="Hori S."/>
            <person name="Arai W."/>
            <person name="Tsubouchi T."/>
            <person name="Morono Y."/>
            <person name="Uchiyama I."/>
            <person name="Ito T."/>
            <person name="Fujiyama A."/>
            <person name="Inagaki F."/>
            <person name="Takami H."/>
        </authorList>
    </citation>
    <scope>NUCLEOTIDE SEQUENCE</scope>
    <source>
        <strain evidence="2">Expedition CK06-06</strain>
    </source>
</reference>
<dbReference type="InterPro" id="IPR009081">
    <property type="entry name" value="PP-bd_ACP"/>
</dbReference>
<gene>
    <name evidence="2" type="ORF">S06H3_56323</name>
</gene>